<dbReference type="EMBL" id="CP007142">
    <property type="protein sequence ID" value="AJQ96525.1"/>
    <property type="molecule type" value="Genomic_DNA"/>
</dbReference>
<evidence type="ECO:0000256" key="1">
    <source>
        <dbReference type="ARBA" id="ARBA00004496"/>
    </source>
</evidence>
<dbReference type="PATRIC" id="fig|1445510.3.peg.4456"/>
<organism evidence="8 9">
    <name type="scientific">Gynuella sunshinyii YC6258</name>
    <dbReference type="NCBI Taxonomy" id="1445510"/>
    <lineage>
        <taxon>Bacteria</taxon>
        <taxon>Pseudomonadati</taxon>
        <taxon>Pseudomonadota</taxon>
        <taxon>Gammaproteobacteria</taxon>
        <taxon>Oceanospirillales</taxon>
        <taxon>Saccharospirillaceae</taxon>
        <taxon>Gynuella</taxon>
    </lineage>
</organism>
<dbReference type="Gene3D" id="3.30.420.40">
    <property type="match status" value="2"/>
</dbReference>
<dbReference type="GO" id="GO:0006508">
    <property type="term" value="P:proteolysis"/>
    <property type="evidence" value="ECO:0007669"/>
    <property type="project" value="UniProtKB-KW"/>
</dbReference>
<gene>
    <name evidence="8" type="ORF">YC6258_04493</name>
</gene>
<dbReference type="Proteomes" id="UP000032266">
    <property type="component" value="Chromosome"/>
</dbReference>
<dbReference type="GO" id="GO:0002949">
    <property type="term" value="P:tRNA threonylcarbamoyladenosine modification"/>
    <property type="evidence" value="ECO:0007669"/>
    <property type="project" value="InterPro"/>
</dbReference>
<dbReference type="NCBIfam" id="TIGR03725">
    <property type="entry name" value="T6A_YeaZ"/>
    <property type="match status" value="1"/>
</dbReference>
<comment type="subcellular location">
    <subcellularLocation>
        <location evidence="1">Cytoplasm</location>
    </subcellularLocation>
</comment>
<dbReference type="FunFam" id="3.30.420.40:FF:000097">
    <property type="entry name" value="tRNA threonylcarbamoyladenosine biosynthesis protein TsaB"/>
    <property type="match status" value="1"/>
</dbReference>
<dbReference type="GO" id="GO:0008233">
    <property type="term" value="F:peptidase activity"/>
    <property type="evidence" value="ECO:0007669"/>
    <property type="project" value="UniProtKB-KW"/>
</dbReference>
<dbReference type="InterPro" id="IPR022496">
    <property type="entry name" value="T6A_TsaB"/>
</dbReference>
<evidence type="ECO:0000256" key="4">
    <source>
        <dbReference type="ARBA" id="ARBA00022490"/>
    </source>
</evidence>
<accession>A0A0C5VB02</accession>
<evidence type="ECO:0000256" key="6">
    <source>
        <dbReference type="ARBA" id="ARBA00032446"/>
    </source>
</evidence>
<proteinExistence type="inferred from homology"/>
<name>A0A0C5VB02_9GAMM</name>
<dbReference type="GO" id="GO:0005829">
    <property type="term" value="C:cytosol"/>
    <property type="evidence" value="ECO:0007669"/>
    <property type="project" value="TreeGrafter"/>
</dbReference>
<evidence type="ECO:0000256" key="5">
    <source>
        <dbReference type="ARBA" id="ARBA00022694"/>
    </source>
</evidence>
<dbReference type="PANTHER" id="PTHR11735:SF11">
    <property type="entry name" value="TRNA THREONYLCARBAMOYLADENOSINE BIOSYNTHESIS PROTEIN TSAB"/>
    <property type="match status" value="1"/>
</dbReference>
<keyword evidence="9" id="KW-1185">Reference proteome</keyword>
<keyword evidence="5" id="KW-0819">tRNA processing</keyword>
<evidence type="ECO:0000313" key="8">
    <source>
        <dbReference type="EMBL" id="AJQ96525.1"/>
    </source>
</evidence>
<sequence>MNVEIILGIDTSSDYCSVCLYRDGLFFSHHESLPRQHAQKLLPIIDRLLSSHQTTLQQLTGIVFGRGPGSFTGIRIGASVAEGLALGLNIPVYPVSNLTALALQLSEVRETWVMPCIDARMDEVYCCLHQVDEFGIPVPVETEKVIVPENLQIISEVQSFVGVGSGWLYLERFSEYVKSNAVAIYPDISVSAECMIKWVLAVNPPAISADMIEPVYLRDKVTWDNKPPVGSL</sequence>
<evidence type="ECO:0000256" key="3">
    <source>
        <dbReference type="ARBA" id="ARBA00019012"/>
    </source>
</evidence>
<evidence type="ECO:0000256" key="2">
    <source>
        <dbReference type="ARBA" id="ARBA00010493"/>
    </source>
</evidence>
<keyword evidence="4" id="KW-0963">Cytoplasm</keyword>
<evidence type="ECO:0000259" key="7">
    <source>
        <dbReference type="Pfam" id="PF00814"/>
    </source>
</evidence>
<reference evidence="8 9" key="1">
    <citation type="submission" date="2014-01" db="EMBL/GenBank/DDBJ databases">
        <title>Full genme sequencing of cellulolytic bacterium Gynuella sunshinyii YC6258T gen. nov., sp. nov.</title>
        <authorList>
            <person name="Khan H."/>
            <person name="Chung E.J."/>
            <person name="Chung Y.R."/>
        </authorList>
    </citation>
    <scope>NUCLEOTIDE SEQUENCE [LARGE SCALE GENOMIC DNA]</scope>
    <source>
        <strain evidence="8 9">YC6258</strain>
    </source>
</reference>
<dbReference type="AlphaFoldDB" id="A0A0C5VB02"/>
<keyword evidence="8" id="KW-0645">Protease</keyword>
<dbReference type="STRING" id="1445510.YC6258_04493"/>
<dbReference type="SUPFAM" id="SSF53067">
    <property type="entry name" value="Actin-like ATPase domain"/>
    <property type="match status" value="2"/>
</dbReference>
<protein>
    <recommendedName>
        <fullName evidence="3">tRNA threonylcarbamoyladenosine biosynthesis protein TsaB</fullName>
    </recommendedName>
    <alternativeName>
        <fullName evidence="6">t(6)A37 threonylcarbamoyladenosine biosynthesis protein TsaB</fullName>
    </alternativeName>
</protein>
<feature type="domain" description="Gcp-like" evidence="7">
    <location>
        <begin position="34"/>
        <end position="127"/>
    </location>
</feature>
<dbReference type="KEGG" id="gsn:YC6258_04493"/>
<evidence type="ECO:0000313" key="9">
    <source>
        <dbReference type="Proteomes" id="UP000032266"/>
    </source>
</evidence>
<dbReference type="HOGENOM" id="CLU_064886_2_0_6"/>
<dbReference type="CDD" id="cd24032">
    <property type="entry name" value="ASKHA_NBD_TsaB"/>
    <property type="match status" value="1"/>
</dbReference>
<dbReference type="InterPro" id="IPR043129">
    <property type="entry name" value="ATPase_NBD"/>
</dbReference>
<dbReference type="PANTHER" id="PTHR11735">
    <property type="entry name" value="TRNA N6-ADENOSINE THREONYLCARBAMOYLTRANSFERASE"/>
    <property type="match status" value="1"/>
</dbReference>
<dbReference type="Pfam" id="PF00814">
    <property type="entry name" value="TsaD"/>
    <property type="match status" value="1"/>
</dbReference>
<keyword evidence="8" id="KW-0378">Hydrolase</keyword>
<comment type="similarity">
    <text evidence="2">Belongs to the KAE1 / TsaD family. TsaB subfamily.</text>
</comment>
<dbReference type="InterPro" id="IPR000905">
    <property type="entry name" value="Gcp-like_dom"/>
</dbReference>